<feature type="transmembrane region" description="Helical" evidence="1">
    <location>
        <begin position="45"/>
        <end position="64"/>
    </location>
</feature>
<name>A0A7J6G492_CANSA</name>
<comment type="caution">
    <text evidence="2">The sequence shown here is derived from an EMBL/GenBank/DDBJ whole genome shotgun (WGS) entry which is preliminary data.</text>
</comment>
<keyword evidence="1" id="KW-0472">Membrane</keyword>
<gene>
    <name evidence="2" type="ORF">G4B88_031479</name>
</gene>
<keyword evidence="3" id="KW-1185">Reference proteome</keyword>
<proteinExistence type="inferred from homology"/>
<keyword evidence="1" id="KW-0812">Transmembrane</keyword>
<accession>A0A7J6G492</accession>
<keyword evidence="1" id="KW-1133">Transmembrane helix</keyword>
<protein>
    <recommendedName>
        <fullName evidence="1">HVA22-like protein</fullName>
    </recommendedName>
</protein>
<dbReference type="EMBL" id="JAATIQ010000141">
    <property type="protein sequence ID" value="KAF4377813.1"/>
    <property type="molecule type" value="Genomic_DNA"/>
</dbReference>
<dbReference type="GO" id="GO:0016020">
    <property type="term" value="C:membrane"/>
    <property type="evidence" value="ECO:0007669"/>
    <property type="project" value="UniProtKB-SubCell"/>
</dbReference>
<sequence length="232" mass="27367">MGEAVVTIFSQIRLIAGPILTLLYPLYASIVAMESITKHDDEQWLAYWIIYSFLALIEIIIQPALETVSIWYDVKLVFVGWLVLPQFKGAAVLYKRFVREQIKKYNSHGHHHIFQGRNKFLDFLRYKSLDFSIALWFEEKRALVNERRSKKSNDLMGKDVENARSYKKMNDKEAKDEEIDRGHLEFEDENKVVMPSKFKSERAYRMKRGSEFAEKWRRITAAHCHFLALLSL</sequence>
<evidence type="ECO:0000256" key="1">
    <source>
        <dbReference type="RuleBase" id="RU362006"/>
    </source>
</evidence>
<dbReference type="PANTHER" id="PTHR12300:SF139">
    <property type="entry name" value="HVA22-LIKE PROTEIN E"/>
    <property type="match status" value="1"/>
</dbReference>
<dbReference type="PANTHER" id="PTHR12300">
    <property type="entry name" value="HVA22-LIKE PROTEINS"/>
    <property type="match status" value="1"/>
</dbReference>
<dbReference type="Pfam" id="PF03134">
    <property type="entry name" value="TB2_DP1_HVA22"/>
    <property type="match status" value="1"/>
</dbReference>
<dbReference type="Proteomes" id="UP000583929">
    <property type="component" value="Unassembled WGS sequence"/>
</dbReference>
<comment type="similarity">
    <text evidence="1">Belongs to the DP1 family.</text>
</comment>
<feature type="transmembrane region" description="Helical" evidence="1">
    <location>
        <begin position="12"/>
        <end position="33"/>
    </location>
</feature>
<feature type="transmembrane region" description="Helical" evidence="1">
    <location>
        <begin position="76"/>
        <end position="94"/>
    </location>
</feature>
<dbReference type="AlphaFoldDB" id="A0A7J6G492"/>
<dbReference type="InterPro" id="IPR004345">
    <property type="entry name" value="TB2_DP1_HVA22"/>
</dbReference>
<comment type="subcellular location">
    <subcellularLocation>
        <location evidence="1">Membrane</location>
        <topology evidence="1">Multi-pass membrane protein</topology>
    </subcellularLocation>
</comment>
<organism evidence="2 3">
    <name type="scientific">Cannabis sativa</name>
    <name type="common">Hemp</name>
    <name type="synonym">Marijuana</name>
    <dbReference type="NCBI Taxonomy" id="3483"/>
    <lineage>
        <taxon>Eukaryota</taxon>
        <taxon>Viridiplantae</taxon>
        <taxon>Streptophyta</taxon>
        <taxon>Embryophyta</taxon>
        <taxon>Tracheophyta</taxon>
        <taxon>Spermatophyta</taxon>
        <taxon>Magnoliopsida</taxon>
        <taxon>eudicotyledons</taxon>
        <taxon>Gunneridae</taxon>
        <taxon>Pentapetalae</taxon>
        <taxon>rosids</taxon>
        <taxon>fabids</taxon>
        <taxon>Rosales</taxon>
        <taxon>Cannabaceae</taxon>
        <taxon>Cannabis</taxon>
    </lineage>
</organism>
<evidence type="ECO:0000313" key="3">
    <source>
        <dbReference type="Proteomes" id="UP000583929"/>
    </source>
</evidence>
<reference evidence="2 3" key="1">
    <citation type="journal article" date="2020" name="bioRxiv">
        <title>Sequence and annotation of 42 cannabis genomes reveals extensive copy number variation in cannabinoid synthesis and pathogen resistance genes.</title>
        <authorList>
            <person name="Mckernan K.J."/>
            <person name="Helbert Y."/>
            <person name="Kane L.T."/>
            <person name="Ebling H."/>
            <person name="Zhang L."/>
            <person name="Liu B."/>
            <person name="Eaton Z."/>
            <person name="Mclaughlin S."/>
            <person name="Kingan S."/>
            <person name="Baybayan P."/>
            <person name="Concepcion G."/>
            <person name="Jordan M."/>
            <person name="Riva A."/>
            <person name="Barbazuk W."/>
            <person name="Harkins T."/>
        </authorList>
    </citation>
    <scope>NUCLEOTIDE SEQUENCE [LARGE SCALE GENOMIC DNA]</scope>
    <source>
        <strain evidence="3">cv. Jamaican Lion 4</strain>
        <tissue evidence="2">Leaf</tissue>
    </source>
</reference>
<evidence type="ECO:0000313" key="2">
    <source>
        <dbReference type="EMBL" id="KAF4377813.1"/>
    </source>
</evidence>